<dbReference type="GO" id="GO:1990904">
    <property type="term" value="C:ribonucleoprotein complex"/>
    <property type="evidence" value="ECO:0007669"/>
    <property type="project" value="UniProtKB-KW"/>
</dbReference>
<reference evidence="9" key="1">
    <citation type="submission" date="2016-10" db="EMBL/GenBank/DDBJ databases">
        <authorList>
            <person name="Varghese N."/>
            <person name="Submissions S."/>
        </authorList>
    </citation>
    <scope>NUCLEOTIDE SEQUENCE [LARGE SCALE GENOMIC DNA]</scope>
    <source>
        <strain evidence="9">Gh-67</strain>
    </source>
</reference>
<keyword evidence="3" id="KW-0963">Cytoplasm</keyword>
<dbReference type="InterPro" id="IPR036465">
    <property type="entry name" value="vWFA_dom_sf"/>
</dbReference>
<dbReference type="GO" id="GO:0003723">
    <property type="term" value="F:RNA binding"/>
    <property type="evidence" value="ECO:0007669"/>
    <property type="project" value="UniProtKB-KW"/>
</dbReference>
<keyword evidence="6" id="KW-0687">Ribonucleoprotein</keyword>
<dbReference type="PANTHER" id="PTHR14202">
    <property type="entry name" value="60 KDA RIBONUCLEOPROTEIN SSA/RO"/>
    <property type="match status" value="1"/>
</dbReference>
<dbReference type="Pfam" id="PF25045">
    <property type="entry name" value="vWA_Ro60"/>
    <property type="match status" value="1"/>
</dbReference>
<evidence type="ECO:0000256" key="4">
    <source>
        <dbReference type="ARBA" id="ARBA00022723"/>
    </source>
</evidence>
<dbReference type="GO" id="GO:0005737">
    <property type="term" value="C:cytoplasm"/>
    <property type="evidence" value="ECO:0007669"/>
    <property type="project" value="UniProtKB-SubCell"/>
</dbReference>
<evidence type="ECO:0000256" key="6">
    <source>
        <dbReference type="ARBA" id="ARBA00023274"/>
    </source>
</evidence>
<dbReference type="Gene3D" id="3.40.50.410">
    <property type="entry name" value="von Willebrand factor, type A domain"/>
    <property type="match status" value="1"/>
</dbReference>
<sequence length="523" mass="58963">MKFNLLSRVKTKTVNHEGAKAFIMSAEMELYTTVVTWSLNDTFYEKDQARVERLRNLIAKCNPVFVGKLAVYARTKMYMRSVPLVLVTELAKLHSGNDLVARVTDGVIGRADEITELLACYETLNQRKGTKKLNRLSKQMQKGLSQAFNRFDEYQFAKYNRDGAIKMRDALFLVHPRAKDDLQQLIFNKIATNELQTPYTWETELSALGQLNFDSAEAKAIAFRAKWEELIDSGKVGYMALLRNLRNIQDAGVSYAHFKKVCATIADGEQVAKAKQFPFRYLAAYRELITPTSAVQNIARAAKAAITGNKGYTGELMDALEKAVQASAANIRGFDENTRVLLACDVSGSMQKPISAKSKVLLYDIGLMLAMLLQSRCKNVEVGMFGDRWKTITVPRGNILGNVQEFYRREGEVGYSTNGYLVIHDLSTRRLQMDKVMLFTDCQLWNSNGGSNHIQEQWVYYKQHIAPKAKLYLFDLAGYGQAPLQLLQNDVYLIAGWSDKVFDVLAAIENGRSALNIINNIDL</sequence>
<evidence type="ECO:0000256" key="5">
    <source>
        <dbReference type="ARBA" id="ARBA00022884"/>
    </source>
</evidence>
<organism evidence="8 9">
    <name type="scientific">Mucilaginibacter gossypii</name>
    <dbReference type="NCBI Taxonomy" id="551996"/>
    <lineage>
        <taxon>Bacteria</taxon>
        <taxon>Pseudomonadati</taxon>
        <taxon>Bacteroidota</taxon>
        <taxon>Sphingobacteriia</taxon>
        <taxon>Sphingobacteriales</taxon>
        <taxon>Sphingobacteriaceae</taxon>
        <taxon>Mucilaginibacter</taxon>
    </lineage>
</organism>
<evidence type="ECO:0000256" key="3">
    <source>
        <dbReference type="ARBA" id="ARBA00022490"/>
    </source>
</evidence>
<dbReference type="SUPFAM" id="SSF140864">
    <property type="entry name" value="TROVE domain-like"/>
    <property type="match status" value="1"/>
</dbReference>
<proteinExistence type="inferred from homology"/>
<dbReference type="InterPro" id="IPR008858">
    <property type="entry name" value="TROVE_dom"/>
</dbReference>
<evidence type="ECO:0000313" key="8">
    <source>
        <dbReference type="EMBL" id="SDH63395.1"/>
    </source>
</evidence>
<dbReference type="SUPFAM" id="SSF53300">
    <property type="entry name" value="vWA-like"/>
    <property type="match status" value="1"/>
</dbReference>
<keyword evidence="9" id="KW-1185">Reference proteome</keyword>
<comment type="subcellular location">
    <subcellularLocation>
        <location evidence="1">Cytoplasm</location>
    </subcellularLocation>
</comment>
<dbReference type="EMBL" id="FNCG01000011">
    <property type="protein sequence ID" value="SDH63395.1"/>
    <property type="molecule type" value="Genomic_DNA"/>
</dbReference>
<dbReference type="RefSeq" id="WP_091171247.1">
    <property type="nucleotide sequence ID" value="NZ_FNCG01000011.1"/>
</dbReference>
<accession>A0A1G8E0L2</accession>
<dbReference type="GO" id="GO:0046872">
    <property type="term" value="F:metal ion binding"/>
    <property type="evidence" value="ECO:0007669"/>
    <property type="project" value="UniProtKB-KW"/>
</dbReference>
<dbReference type="Proteomes" id="UP000199705">
    <property type="component" value="Unassembled WGS sequence"/>
</dbReference>
<protein>
    <submittedName>
        <fullName evidence="8">TROVE domain-containing protein</fullName>
    </submittedName>
</protein>
<dbReference type="InterPro" id="IPR040322">
    <property type="entry name" value="TROVE2"/>
</dbReference>
<dbReference type="AlphaFoldDB" id="A0A1G8E0L2"/>
<dbReference type="STRING" id="551996.SAMN05192573_11179"/>
<gene>
    <name evidence="8" type="ORF">SAMN05192573_11179</name>
</gene>
<dbReference type="PANTHER" id="PTHR14202:SF0">
    <property type="entry name" value="RNA-BINDING PROTEIN RO60"/>
    <property type="match status" value="1"/>
</dbReference>
<dbReference type="InterPro" id="IPR056800">
    <property type="entry name" value="vWA_Ro60"/>
</dbReference>
<comment type="similarity">
    <text evidence="2">Belongs to the Ro 60 kDa family.</text>
</comment>
<keyword evidence="4" id="KW-0479">Metal-binding</keyword>
<dbReference type="PROSITE" id="PS50988">
    <property type="entry name" value="TROVE"/>
    <property type="match status" value="1"/>
</dbReference>
<keyword evidence="5" id="KW-0694">RNA-binding</keyword>
<evidence type="ECO:0000313" key="9">
    <source>
        <dbReference type="Proteomes" id="UP000199705"/>
    </source>
</evidence>
<evidence type="ECO:0000256" key="1">
    <source>
        <dbReference type="ARBA" id="ARBA00004496"/>
    </source>
</evidence>
<evidence type="ECO:0000256" key="2">
    <source>
        <dbReference type="ARBA" id="ARBA00007814"/>
    </source>
</evidence>
<dbReference type="Pfam" id="PF05731">
    <property type="entry name" value="TROVE"/>
    <property type="match status" value="2"/>
</dbReference>
<name>A0A1G8E0L2_9SPHI</name>
<evidence type="ECO:0000259" key="7">
    <source>
        <dbReference type="PROSITE" id="PS50988"/>
    </source>
</evidence>
<dbReference type="InterPro" id="IPR037214">
    <property type="entry name" value="TROVE_dom_sf"/>
</dbReference>
<feature type="domain" description="TROVE" evidence="7">
    <location>
        <begin position="13"/>
        <end position="336"/>
    </location>
</feature>